<evidence type="ECO:0000313" key="3">
    <source>
        <dbReference type="Proteomes" id="UP001549031"/>
    </source>
</evidence>
<comment type="caution">
    <text evidence="2">The sequence shown here is derived from an EMBL/GenBank/DDBJ whole genome shotgun (WGS) entry which is preliminary data.</text>
</comment>
<dbReference type="InterPro" id="IPR000014">
    <property type="entry name" value="PAS"/>
</dbReference>
<feature type="domain" description="PAS" evidence="1">
    <location>
        <begin position="99"/>
        <end position="172"/>
    </location>
</feature>
<dbReference type="Gene3D" id="3.30.450.40">
    <property type="match status" value="1"/>
</dbReference>
<sequence>MSEHSSETYSIRSGAPVITQDISKEDRFKIPHFMKDAGVVALANVPIFVPGREPYGHLQVDSQEPRRFDDVDTQFLRTYATILGPVIDRLQKLEALKASEERFGLIVENARDYAIFVSDANDRIIDWHKGAEVVCGWTAEEADGMCASKLFTKEDRAHGEDRNEMRTAIEKGKAPNVRWHLRKDGSLVFIEGSVTYLHGRAFSAFQRPGEDYARGGPRVAAAFAGHPDLRAGAARACHQCRQIRRPVGA</sequence>
<dbReference type="Gene3D" id="3.30.450.20">
    <property type="entry name" value="PAS domain"/>
    <property type="match status" value="1"/>
</dbReference>
<protein>
    <submittedName>
        <fullName evidence="2">PAS domain S-box-containing protein</fullName>
    </submittedName>
</protein>
<dbReference type="SUPFAM" id="SSF55785">
    <property type="entry name" value="PYP-like sensor domain (PAS domain)"/>
    <property type="match status" value="1"/>
</dbReference>
<dbReference type="EMBL" id="JBEPLJ010000001">
    <property type="protein sequence ID" value="MET3584090.1"/>
    <property type="molecule type" value="Genomic_DNA"/>
</dbReference>
<dbReference type="InterPro" id="IPR029016">
    <property type="entry name" value="GAF-like_dom_sf"/>
</dbReference>
<dbReference type="InterPro" id="IPR003018">
    <property type="entry name" value="GAF"/>
</dbReference>
<gene>
    <name evidence="2" type="ORF">ABID21_000182</name>
</gene>
<dbReference type="InterPro" id="IPR013767">
    <property type="entry name" value="PAS_fold"/>
</dbReference>
<dbReference type="InterPro" id="IPR035965">
    <property type="entry name" value="PAS-like_dom_sf"/>
</dbReference>
<organism evidence="2 3">
    <name type="scientific">Pseudorhizobium tarimense</name>
    <dbReference type="NCBI Taxonomy" id="1079109"/>
    <lineage>
        <taxon>Bacteria</taxon>
        <taxon>Pseudomonadati</taxon>
        <taxon>Pseudomonadota</taxon>
        <taxon>Alphaproteobacteria</taxon>
        <taxon>Hyphomicrobiales</taxon>
        <taxon>Rhizobiaceae</taxon>
        <taxon>Rhizobium/Agrobacterium group</taxon>
        <taxon>Pseudorhizobium</taxon>
    </lineage>
</organism>
<dbReference type="SUPFAM" id="SSF55781">
    <property type="entry name" value="GAF domain-like"/>
    <property type="match status" value="1"/>
</dbReference>
<dbReference type="CDD" id="cd00130">
    <property type="entry name" value="PAS"/>
    <property type="match status" value="1"/>
</dbReference>
<evidence type="ECO:0000313" key="2">
    <source>
        <dbReference type="EMBL" id="MET3584090.1"/>
    </source>
</evidence>
<proteinExistence type="predicted"/>
<dbReference type="RefSeq" id="WP_247242128.1">
    <property type="nucleotide sequence ID" value="NZ_JALJRA010000001.1"/>
</dbReference>
<dbReference type="PROSITE" id="PS50112">
    <property type="entry name" value="PAS"/>
    <property type="match status" value="1"/>
</dbReference>
<reference evidence="2 3" key="1">
    <citation type="submission" date="2024-06" db="EMBL/GenBank/DDBJ databases">
        <title>Genomic Encyclopedia of Type Strains, Phase IV (KMG-IV): sequencing the most valuable type-strain genomes for metagenomic binning, comparative biology and taxonomic classification.</title>
        <authorList>
            <person name="Goeker M."/>
        </authorList>
    </citation>
    <scope>NUCLEOTIDE SEQUENCE [LARGE SCALE GENOMIC DNA]</scope>
    <source>
        <strain evidence="2 3">DSM 105042</strain>
    </source>
</reference>
<name>A0ABV2H0M7_9HYPH</name>
<dbReference type="NCBIfam" id="TIGR00229">
    <property type="entry name" value="sensory_box"/>
    <property type="match status" value="1"/>
</dbReference>
<evidence type="ECO:0000259" key="1">
    <source>
        <dbReference type="PROSITE" id="PS50112"/>
    </source>
</evidence>
<dbReference type="Pfam" id="PF13185">
    <property type="entry name" value="GAF_2"/>
    <property type="match status" value="1"/>
</dbReference>
<dbReference type="Proteomes" id="UP001549031">
    <property type="component" value="Unassembled WGS sequence"/>
</dbReference>
<keyword evidence="3" id="KW-1185">Reference proteome</keyword>
<accession>A0ABV2H0M7</accession>
<dbReference type="Pfam" id="PF00989">
    <property type="entry name" value="PAS"/>
    <property type="match status" value="1"/>
</dbReference>